<evidence type="ECO:0000256" key="2">
    <source>
        <dbReference type="ARBA" id="ARBA00022603"/>
    </source>
</evidence>
<dbReference type="EC" id="2.1.1.72" evidence="1"/>
<dbReference type="RefSeq" id="WP_074821372.1">
    <property type="nucleotide sequence ID" value="NZ_FOLW01000002.1"/>
</dbReference>
<dbReference type="SUPFAM" id="SSF53335">
    <property type="entry name" value="S-adenosyl-L-methionine-dependent methyltransferases"/>
    <property type="match status" value="1"/>
</dbReference>
<keyword evidence="2" id="KW-0489">Methyltransferase</keyword>
<proteinExistence type="predicted"/>
<dbReference type="GO" id="GO:0043565">
    <property type="term" value="F:sequence-specific DNA binding"/>
    <property type="evidence" value="ECO:0007669"/>
    <property type="project" value="TreeGrafter"/>
</dbReference>
<dbReference type="GO" id="GO:0032259">
    <property type="term" value="P:methylation"/>
    <property type="evidence" value="ECO:0007669"/>
    <property type="project" value="UniProtKB-KW"/>
</dbReference>
<evidence type="ECO:0000256" key="1">
    <source>
        <dbReference type="ARBA" id="ARBA00011900"/>
    </source>
</evidence>
<sequence>MSGYLGSKAVSGAYQQIIARMPPHDTYIETHLGGGAVILRKPLALNNIGVDIDNQTLNDFAVKNTLGNIDLVNQDAVDYLNGFDFSTAGKVHIYCDPPYLLETRTSRKRYRHEYTEGDHIRLIKTLKTLPATIMLSGYPSALYDSLLSDWRSFEFQVMTRGGVRTEKIWMNYEETAAYSPAFAGINATDRQRIKRKAERWAKNYRLLPPAERLAVMSELVKVDN</sequence>
<evidence type="ECO:0000256" key="5">
    <source>
        <dbReference type="ARBA" id="ARBA00047942"/>
    </source>
</evidence>
<comment type="caution">
    <text evidence="6">The sequence shown here is derived from an EMBL/GenBank/DDBJ whole genome shotgun (WGS) entry which is preliminary data.</text>
</comment>
<protein>
    <recommendedName>
        <fullName evidence="1">site-specific DNA-methyltransferase (adenine-specific)</fullName>
        <ecNumber evidence="1">2.1.1.72</ecNumber>
    </recommendedName>
</protein>
<evidence type="ECO:0000256" key="4">
    <source>
        <dbReference type="ARBA" id="ARBA00022691"/>
    </source>
</evidence>
<evidence type="ECO:0000313" key="7">
    <source>
        <dbReference type="Proteomes" id="UP000226420"/>
    </source>
</evidence>
<dbReference type="InterPro" id="IPR029063">
    <property type="entry name" value="SAM-dependent_MTases_sf"/>
</dbReference>
<evidence type="ECO:0000313" key="6">
    <source>
        <dbReference type="EMBL" id="SFC49116.1"/>
    </source>
</evidence>
<keyword evidence="4" id="KW-0949">S-adenosyl-L-methionine</keyword>
<dbReference type="GO" id="GO:0009007">
    <property type="term" value="F:site-specific DNA-methyltransferase (adenine-specific) activity"/>
    <property type="evidence" value="ECO:0007669"/>
    <property type="project" value="UniProtKB-EC"/>
</dbReference>
<comment type="catalytic activity">
    <reaction evidence="5">
        <text>a 2'-deoxyadenosine in DNA + S-adenosyl-L-methionine = an N(6)-methyl-2'-deoxyadenosine in DNA + S-adenosyl-L-homocysteine + H(+)</text>
        <dbReference type="Rhea" id="RHEA:15197"/>
        <dbReference type="Rhea" id="RHEA-COMP:12418"/>
        <dbReference type="Rhea" id="RHEA-COMP:12419"/>
        <dbReference type="ChEBI" id="CHEBI:15378"/>
        <dbReference type="ChEBI" id="CHEBI:57856"/>
        <dbReference type="ChEBI" id="CHEBI:59789"/>
        <dbReference type="ChEBI" id="CHEBI:90615"/>
        <dbReference type="ChEBI" id="CHEBI:90616"/>
        <dbReference type="EC" id="2.1.1.72"/>
    </reaction>
</comment>
<dbReference type="PROSITE" id="PS00092">
    <property type="entry name" value="N6_MTASE"/>
    <property type="match status" value="1"/>
</dbReference>
<gene>
    <name evidence="6" type="ORF">SAMN02745723_102496</name>
</gene>
<dbReference type="InterPro" id="IPR012327">
    <property type="entry name" value="MeTrfase_D12"/>
</dbReference>
<dbReference type="GO" id="GO:0009307">
    <property type="term" value="P:DNA restriction-modification system"/>
    <property type="evidence" value="ECO:0007669"/>
    <property type="project" value="InterPro"/>
</dbReference>
<dbReference type="PANTHER" id="PTHR30481">
    <property type="entry name" value="DNA ADENINE METHYLASE"/>
    <property type="match status" value="1"/>
</dbReference>
<dbReference type="Proteomes" id="UP000226420">
    <property type="component" value="Unassembled WGS sequence"/>
</dbReference>
<dbReference type="AlphaFoldDB" id="A0AAJ5BGN0"/>
<dbReference type="EMBL" id="FOLW01000002">
    <property type="protein sequence ID" value="SFC49116.1"/>
    <property type="molecule type" value="Genomic_DNA"/>
</dbReference>
<dbReference type="InterPro" id="IPR002052">
    <property type="entry name" value="DNA_methylase_N6_adenine_CS"/>
</dbReference>
<reference evidence="6 7" key="1">
    <citation type="submission" date="2016-10" db="EMBL/GenBank/DDBJ databases">
        <authorList>
            <person name="Varghese N."/>
            <person name="Submissions S."/>
        </authorList>
    </citation>
    <scope>NUCLEOTIDE SEQUENCE [LARGE SCALE GENOMIC DNA]</scope>
    <source>
        <strain evidence="6 7">DSM 5563</strain>
    </source>
</reference>
<dbReference type="GO" id="GO:0006298">
    <property type="term" value="P:mismatch repair"/>
    <property type="evidence" value="ECO:0007669"/>
    <property type="project" value="TreeGrafter"/>
</dbReference>
<evidence type="ECO:0000256" key="3">
    <source>
        <dbReference type="ARBA" id="ARBA00022679"/>
    </source>
</evidence>
<dbReference type="Gene3D" id="3.40.50.150">
    <property type="entry name" value="Vaccinia Virus protein VP39"/>
    <property type="match status" value="1"/>
</dbReference>
<name>A0AAJ5BGN0_9GAMM</name>
<keyword evidence="3" id="KW-0808">Transferase</keyword>
<accession>A0AAJ5BGN0</accession>
<organism evidence="6 7">
    <name type="scientific">Pragia fontium DSM 5563 = ATCC 49100</name>
    <dbReference type="NCBI Taxonomy" id="1122977"/>
    <lineage>
        <taxon>Bacteria</taxon>
        <taxon>Pseudomonadati</taxon>
        <taxon>Pseudomonadota</taxon>
        <taxon>Gammaproteobacteria</taxon>
        <taxon>Enterobacterales</taxon>
        <taxon>Budviciaceae</taxon>
        <taxon>Pragia</taxon>
    </lineage>
</organism>
<dbReference type="GO" id="GO:1904047">
    <property type="term" value="F:S-adenosyl-L-methionine binding"/>
    <property type="evidence" value="ECO:0007669"/>
    <property type="project" value="TreeGrafter"/>
</dbReference>